<dbReference type="Proteomes" id="UP000198571">
    <property type="component" value="Unassembled WGS sequence"/>
</dbReference>
<dbReference type="PANTHER" id="PTHR40265:SF1">
    <property type="entry name" value="GLYOXALASE-LIKE DOMAIN-CONTAINING PROTEIN"/>
    <property type="match status" value="1"/>
</dbReference>
<evidence type="ECO:0000313" key="3">
    <source>
        <dbReference type="Proteomes" id="UP000198571"/>
    </source>
</evidence>
<keyword evidence="3" id="KW-1185">Reference proteome</keyword>
<proteinExistence type="predicted"/>
<dbReference type="STRING" id="1601833.SAMN05518684_12510"/>
<gene>
    <name evidence="2" type="ORF">SAMN05518684_12510</name>
</gene>
<accession>A0A1H9X508</accession>
<dbReference type="PANTHER" id="PTHR40265">
    <property type="entry name" value="BLL2707 PROTEIN"/>
    <property type="match status" value="1"/>
</dbReference>
<dbReference type="InterPro" id="IPR025870">
    <property type="entry name" value="Glyoxalase-like_dom"/>
</dbReference>
<evidence type="ECO:0000259" key="1">
    <source>
        <dbReference type="Pfam" id="PF13468"/>
    </source>
</evidence>
<feature type="domain" description="Glyoxalase-like" evidence="1">
    <location>
        <begin position="9"/>
        <end position="72"/>
    </location>
</feature>
<protein>
    <submittedName>
        <fullName evidence="2">Glyoxalase-like domain-containing protein</fullName>
    </submittedName>
</protein>
<name>A0A1H9X508_9BACI</name>
<dbReference type="Gene3D" id="3.10.180.10">
    <property type="entry name" value="2,3-Dihydroxybiphenyl 1,2-Dioxygenase, domain 1"/>
    <property type="match status" value="1"/>
</dbReference>
<evidence type="ECO:0000313" key="2">
    <source>
        <dbReference type="EMBL" id="SES41232.1"/>
    </source>
</evidence>
<reference evidence="3" key="1">
    <citation type="submission" date="2016-10" db="EMBL/GenBank/DDBJ databases">
        <authorList>
            <person name="Varghese N."/>
            <person name="Submissions S."/>
        </authorList>
    </citation>
    <scope>NUCLEOTIDE SEQUENCE [LARGE SCALE GENOMIC DNA]</scope>
    <source>
        <strain evidence="3">S9</strain>
    </source>
</reference>
<dbReference type="EMBL" id="FOGT01000025">
    <property type="protein sequence ID" value="SES41232.1"/>
    <property type="molecule type" value="Genomic_DNA"/>
</dbReference>
<sequence length="80" mass="9249">MENNPKLEFDHSVHYVNDLDRVTETFQAHGVNVFHGGSHKLWGTHNALSYFGLTYLEFISVEEWEVAKNPPEPILLRRGL</sequence>
<dbReference type="AlphaFoldDB" id="A0A1H9X508"/>
<dbReference type="InterPro" id="IPR029068">
    <property type="entry name" value="Glyas_Bleomycin-R_OHBP_Dase"/>
</dbReference>
<dbReference type="Pfam" id="PF13468">
    <property type="entry name" value="Glyoxalase_3"/>
    <property type="match status" value="1"/>
</dbReference>
<dbReference type="RefSeq" id="WP_281244286.1">
    <property type="nucleotide sequence ID" value="NZ_FOGT01000025.1"/>
</dbReference>
<organism evidence="2 3">
    <name type="scientific">Salipaludibacillus aurantiacus</name>
    <dbReference type="NCBI Taxonomy" id="1601833"/>
    <lineage>
        <taxon>Bacteria</taxon>
        <taxon>Bacillati</taxon>
        <taxon>Bacillota</taxon>
        <taxon>Bacilli</taxon>
        <taxon>Bacillales</taxon>
        <taxon>Bacillaceae</taxon>
    </lineage>
</organism>